<gene>
    <name evidence="17" type="primary">110676675</name>
</gene>
<dbReference type="InterPro" id="IPR043597">
    <property type="entry name" value="TPH_dom"/>
</dbReference>
<evidence type="ECO:0000256" key="1">
    <source>
        <dbReference type="ARBA" id="ARBA00004123"/>
    </source>
</evidence>
<keyword evidence="7 14" id="KW-0175">Coiled coil</keyword>
<sequence length="505" mass="62115">MVAEFKIVDQTLESFPQFPDADSRKIVKTECSPHRKKRRQLRQTALCREVETAKQHESYHKDFNQIQRNSQISFLKRQNTAQRRERDENARQQEEEAKEAIRQRQLQEEQELAMQLHDANRRRINEEKLRQQLRESNQELRELETKLRAAYVAKGIAAQKAELEARRLEEKIAAQKEQEVLEQQRLDNLEYIKQCEEEQWKHKCELRDTLHTQMKALQRQKQIMYEEFLREKQYLDEICKRLQEERFAEIQRKLELQERTRMEMEYFKEAKAIWQERQKLALAEENERIRRFLEYRDAQERELRERKVESTRFREQLNEKMVTELQVEIDEARKREELLQDIYAAELDERQEDRIQRDLEQQLRKRIEARLGLERQLMEIECRRQQEADDERKFKEDQLKLWAERDRIDQMTNEKRRLKLAEHRRDIQELLEERKRRRADEVKQLMQQQSMFEQEEKRRQEIIEEERIKLLKEHVTALLGFLPPGVLRESDREHIPLPKPKSEQK</sequence>
<evidence type="ECO:0000256" key="9">
    <source>
        <dbReference type="ARBA" id="ARBA00023212"/>
    </source>
</evidence>
<dbReference type="GO" id="GO:0031514">
    <property type="term" value="C:motile cilium"/>
    <property type="evidence" value="ECO:0007669"/>
    <property type="project" value="TreeGrafter"/>
</dbReference>
<evidence type="ECO:0000313" key="18">
    <source>
        <dbReference type="Proteomes" id="UP000008820"/>
    </source>
</evidence>
<evidence type="ECO:0000256" key="5">
    <source>
        <dbReference type="ARBA" id="ARBA00022490"/>
    </source>
</evidence>
<keyword evidence="8" id="KW-0969">Cilium</keyword>
<evidence type="ECO:0000256" key="13">
    <source>
        <dbReference type="ARBA" id="ARBA00046114"/>
    </source>
</evidence>
<dbReference type="FunCoup" id="A0A6I8U3M1">
    <property type="interactions" value="6"/>
</dbReference>
<keyword evidence="6" id="KW-0282">Flagellum</keyword>
<feature type="domain" description="Trichohyalin-plectin-homology" evidence="16">
    <location>
        <begin position="133"/>
        <end position="484"/>
    </location>
</feature>
<keyword evidence="12" id="KW-0966">Cell projection</keyword>
<evidence type="ECO:0000256" key="4">
    <source>
        <dbReference type="ARBA" id="ARBA00014813"/>
    </source>
</evidence>
<dbReference type="Proteomes" id="UP000008820">
    <property type="component" value="Chromosome 1"/>
</dbReference>
<feature type="compositionally biased region" description="Basic and acidic residues" evidence="15">
    <location>
        <begin position="82"/>
        <end position="97"/>
    </location>
</feature>
<feature type="coiled-coil region" evidence="14">
    <location>
        <begin position="413"/>
        <end position="465"/>
    </location>
</feature>
<evidence type="ECO:0000313" key="17">
    <source>
        <dbReference type="EnsemblMetazoa" id="AAEL023309-PA"/>
    </source>
</evidence>
<proteinExistence type="inferred from homology"/>
<keyword evidence="11" id="KW-0469">Meiosis</keyword>
<evidence type="ECO:0000256" key="8">
    <source>
        <dbReference type="ARBA" id="ARBA00023069"/>
    </source>
</evidence>
<dbReference type="GO" id="GO:0051321">
    <property type="term" value="P:meiotic cell cycle"/>
    <property type="evidence" value="ECO:0007669"/>
    <property type="project" value="UniProtKB-KW"/>
</dbReference>
<comment type="function">
    <text evidence="13">Microtubule inner protein (MIP) part of the dynein-decorated doublet microtubules (DMTs) in cilia axoneme, which is required for motile cilia beating. May play a role in the control of meiotic division and germ cell differentiation through regulation of pairing and recombination during meiosis. Required for sperm flagella assembly. May play a role in the assembly and function of the outer dynein arm-docking complex (ODA-DC). ODA-DC mediates outer dynein arms (ODA) binding onto the axonemal doublet microtubules.</text>
</comment>
<name>A0A6I8U3M1_AEDAE</name>
<dbReference type="GO" id="GO:0005634">
    <property type="term" value="C:nucleus"/>
    <property type="evidence" value="ECO:0007669"/>
    <property type="project" value="UniProtKB-SubCell"/>
</dbReference>
<feature type="coiled-coil region" evidence="14">
    <location>
        <begin position="225"/>
        <end position="342"/>
    </location>
</feature>
<evidence type="ECO:0000256" key="2">
    <source>
        <dbReference type="ARBA" id="ARBA00004611"/>
    </source>
</evidence>
<dbReference type="PANTHER" id="PTHR19265">
    <property type="entry name" value="MEIOSIS-SPECIFIC NUCLEAR STRUCTURAL PROTEIN 1"/>
    <property type="match status" value="1"/>
</dbReference>
<evidence type="ECO:0000256" key="10">
    <source>
        <dbReference type="ARBA" id="ARBA00023242"/>
    </source>
</evidence>
<keyword evidence="10" id="KW-0539">Nucleus</keyword>
<keyword evidence="5" id="KW-0963">Cytoplasm</keyword>
<accession>A0A6I8U3M1</accession>
<evidence type="ECO:0000256" key="14">
    <source>
        <dbReference type="SAM" id="Coils"/>
    </source>
</evidence>
<dbReference type="PANTHER" id="PTHR19265:SF0">
    <property type="entry name" value="MEIOSIS-SPECIFIC NUCLEAR STRUCTURAL PROTEIN 1"/>
    <property type="match status" value="1"/>
</dbReference>
<evidence type="ECO:0000256" key="15">
    <source>
        <dbReference type="SAM" id="MobiDB-lite"/>
    </source>
</evidence>
<dbReference type="EnsemblMetazoa" id="AAEL023309-RA">
    <property type="protein sequence ID" value="AAEL023309-PA"/>
    <property type="gene ID" value="AAEL023309"/>
</dbReference>
<dbReference type="InParanoid" id="A0A6I8U3M1"/>
<comment type="similarity">
    <text evidence="3">Belongs to the MNS1 family.</text>
</comment>
<comment type="subcellular location">
    <subcellularLocation>
        <location evidence="2">Cytoplasm</location>
        <location evidence="2">Cytoskeleton</location>
        <location evidence="2">Flagellum axoneme</location>
    </subcellularLocation>
    <subcellularLocation>
        <location evidence="1">Nucleus</location>
    </subcellularLocation>
</comment>
<dbReference type="Pfam" id="PF13868">
    <property type="entry name" value="TPH"/>
    <property type="match status" value="1"/>
</dbReference>
<keyword evidence="9" id="KW-0206">Cytoskeleton</keyword>
<dbReference type="OrthoDB" id="197839at2759"/>
<evidence type="ECO:0000256" key="7">
    <source>
        <dbReference type="ARBA" id="ARBA00023054"/>
    </source>
</evidence>
<dbReference type="GO" id="GO:0044782">
    <property type="term" value="P:cilium organization"/>
    <property type="evidence" value="ECO:0007669"/>
    <property type="project" value="TreeGrafter"/>
</dbReference>
<organism evidence="17 18">
    <name type="scientific">Aedes aegypti</name>
    <name type="common">Yellowfever mosquito</name>
    <name type="synonym">Culex aegypti</name>
    <dbReference type="NCBI Taxonomy" id="7159"/>
    <lineage>
        <taxon>Eukaryota</taxon>
        <taxon>Metazoa</taxon>
        <taxon>Ecdysozoa</taxon>
        <taxon>Arthropoda</taxon>
        <taxon>Hexapoda</taxon>
        <taxon>Insecta</taxon>
        <taxon>Pterygota</taxon>
        <taxon>Neoptera</taxon>
        <taxon>Endopterygota</taxon>
        <taxon>Diptera</taxon>
        <taxon>Nematocera</taxon>
        <taxon>Culicoidea</taxon>
        <taxon>Culicidae</taxon>
        <taxon>Culicinae</taxon>
        <taxon>Aedini</taxon>
        <taxon>Aedes</taxon>
        <taxon>Stegomyia</taxon>
    </lineage>
</organism>
<dbReference type="AlphaFoldDB" id="A0A6I8U3M1"/>
<evidence type="ECO:0000256" key="6">
    <source>
        <dbReference type="ARBA" id="ARBA00022846"/>
    </source>
</evidence>
<evidence type="ECO:0000256" key="11">
    <source>
        <dbReference type="ARBA" id="ARBA00023254"/>
    </source>
</evidence>
<reference evidence="17 18" key="1">
    <citation type="submission" date="2017-06" db="EMBL/GenBank/DDBJ databases">
        <title>Aedes aegypti genome working group (AGWG) sequencing and assembly.</title>
        <authorList>
            <consortium name="Aedes aegypti Genome Working Group (AGWG)"/>
            <person name="Matthews B.J."/>
        </authorList>
    </citation>
    <scope>NUCLEOTIDE SEQUENCE [LARGE SCALE GENOMIC DNA]</scope>
    <source>
        <strain evidence="17 18">LVP_AGWG</strain>
    </source>
</reference>
<evidence type="ECO:0000256" key="3">
    <source>
        <dbReference type="ARBA" id="ARBA00009158"/>
    </source>
</evidence>
<keyword evidence="18" id="KW-1185">Reference proteome</keyword>
<reference evidence="17" key="2">
    <citation type="submission" date="2020-05" db="UniProtKB">
        <authorList>
            <consortium name="EnsemblMetazoa"/>
        </authorList>
    </citation>
    <scope>IDENTIFICATION</scope>
    <source>
        <strain evidence="17">LVP_AGWG</strain>
    </source>
</reference>
<protein>
    <recommendedName>
        <fullName evidence="4">Meiosis-specific nuclear structural protein 1</fullName>
    </recommendedName>
</protein>
<evidence type="ECO:0000256" key="12">
    <source>
        <dbReference type="ARBA" id="ARBA00023273"/>
    </source>
</evidence>
<dbReference type="InterPro" id="IPR026504">
    <property type="entry name" value="MNS1"/>
</dbReference>
<evidence type="ECO:0000259" key="16">
    <source>
        <dbReference type="Pfam" id="PF13868"/>
    </source>
</evidence>
<feature type="compositionally biased region" description="Polar residues" evidence="15">
    <location>
        <begin position="69"/>
        <end position="81"/>
    </location>
</feature>
<feature type="region of interest" description="Disordered" evidence="15">
    <location>
        <begin position="69"/>
        <end position="97"/>
    </location>
</feature>